<gene>
    <name evidence="2" type="ORF">FHS89_002268</name>
</gene>
<evidence type="ECO:0000313" key="3">
    <source>
        <dbReference type="Proteomes" id="UP000553766"/>
    </source>
</evidence>
<dbReference type="RefSeq" id="WP_184011648.1">
    <property type="nucleotide sequence ID" value="NZ_JACIJS010000006.1"/>
</dbReference>
<dbReference type="AlphaFoldDB" id="A0A840WRE2"/>
<feature type="transmembrane region" description="Helical" evidence="1">
    <location>
        <begin position="36"/>
        <end position="65"/>
    </location>
</feature>
<feature type="transmembrane region" description="Helical" evidence="1">
    <location>
        <begin position="192"/>
        <end position="213"/>
    </location>
</feature>
<feature type="transmembrane region" description="Helical" evidence="1">
    <location>
        <begin position="6"/>
        <end position="24"/>
    </location>
</feature>
<evidence type="ECO:0000256" key="1">
    <source>
        <dbReference type="SAM" id="Phobius"/>
    </source>
</evidence>
<organism evidence="2 3">
    <name type="scientific">Rubricella aquisinus</name>
    <dbReference type="NCBI Taxonomy" id="2028108"/>
    <lineage>
        <taxon>Bacteria</taxon>
        <taxon>Pseudomonadati</taxon>
        <taxon>Pseudomonadota</taxon>
        <taxon>Alphaproteobacteria</taxon>
        <taxon>Rhodobacterales</taxon>
        <taxon>Paracoccaceae</taxon>
        <taxon>Rubricella</taxon>
    </lineage>
</organism>
<accession>A0A840WRE2</accession>
<feature type="transmembrane region" description="Helical" evidence="1">
    <location>
        <begin position="110"/>
        <end position="129"/>
    </location>
</feature>
<reference evidence="2 3" key="1">
    <citation type="submission" date="2020-08" db="EMBL/GenBank/DDBJ databases">
        <title>Genomic Encyclopedia of Type Strains, Phase IV (KMG-IV): sequencing the most valuable type-strain genomes for metagenomic binning, comparative biology and taxonomic classification.</title>
        <authorList>
            <person name="Goeker M."/>
        </authorList>
    </citation>
    <scope>NUCLEOTIDE SEQUENCE [LARGE SCALE GENOMIC DNA]</scope>
    <source>
        <strain evidence="2 3">DSM 103377</strain>
    </source>
</reference>
<keyword evidence="1" id="KW-0812">Transmembrane</keyword>
<feature type="transmembrane region" description="Helical" evidence="1">
    <location>
        <begin position="85"/>
        <end position="103"/>
    </location>
</feature>
<comment type="caution">
    <text evidence="2">The sequence shown here is derived from an EMBL/GenBank/DDBJ whole genome shotgun (WGS) entry which is preliminary data.</text>
</comment>
<feature type="transmembrane region" description="Helical" evidence="1">
    <location>
        <begin position="135"/>
        <end position="156"/>
    </location>
</feature>
<name>A0A840WRE2_9RHOB</name>
<protein>
    <recommendedName>
        <fullName evidence="4">Lysoplasmalogenase</fullName>
    </recommendedName>
</protein>
<keyword evidence="3" id="KW-1185">Reference proteome</keyword>
<evidence type="ECO:0000313" key="2">
    <source>
        <dbReference type="EMBL" id="MBB5516242.1"/>
    </source>
</evidence>
<feature type="transmembrane region" description="Helical" evidence="1">
    <location>
        <begin position="168"/>
        <end position="186"/>
    </location>
</feature>
<keyword evidence="1" id="KW-1133">Transmembrane helix</keyword>
<dbReference type="EMBL" id="JACIJS010000006">
    <property type="protein sequence ID" value="MBB5516242.1"/>
    <property type="molecule type" value="Genomic_DNA"/>
</dbReference>
<sequence>MLSPASLLAAALISSVIYGVGFSWRVEGRARAWVKLAAMGCLILYAIAAGMPWLLVLALVCATVGDVLVVSGWNVPQERLLHTSLAAYMGCYLLQMFMFFMTGAQFDADFAITFALALSILVMGLVAFGKDMLSVSVVTIFYGLLVVLIVSTAYTLPDAFWRAKLGTALFFAAGLLYGIELFRIGAHDPKRYLVSPAIWFTYIAGHLLVLWAFSA</sequence>
<evidence type="ECO:0008006" key="4">
    <source>
        <dbReference type="Google" id="ProtNLM"/>
    </source>
</evidence>
<proteinExistence type="predicted"/>
<dbReference type="Proteomes" id="UP000553766">
    <property type="component" value="Unassembled WGS sequence"/>
</dbReference>
<keyword evidence="1" id="KW-0472">Membrane</keyword>